<feature type="transmembrane region" description="Helical" evidence="4">
    <location>
        <begin position="72"/>
        <end position="88"/>
    </location>
</feature>
<dbReference type="GO" id="GO:0043565">
    <property type="term" value="F:sequence-specific DNA binding"/>
    <property type="evidence" value="ECO:0007669"/>
    <property type="project" value="InterPro"/>
</dbReference>
<dbReference type="SUPFAM" id="SSF46689">
    <property type="entry name" value="Homeodomain-like"/>
    <property type="match status" value="1"/>
</dbReference>
<feature type="transmembrane region" description="Helical" evidence="4">
    <location>
        <begin position="138"/>
        <end position="160"/>
    </location>
</feature>
<comment type="caution">
    <text evidence="6">The sequence shown here is derived from an EMBL/GenBank/DDBJ whole genome shotgun (WGS) entry which is preliminary data.</text>
</comment>
<dbReference type="GO" id="GO:0003700">
    <property type="term" value="F:DNA-binding transcription factor activity"/>
    <property type="evidence" value="ECO:0007669"/>
    <property type="project" value="InterPro"/>
</dbReference>
<keyword evidence="2" id="KW-0238">DNA-binding</keyword>
<evidence type="ECO:0000313" key="6">
    <source>
        <dbReference type="EMBL" id="RYC52323.1"/>
    </source>
</evidence>
<dbReference type="InterPro" id="IPR009057">
    <property type="entry name" value="Homeodomain-like_sf"/>
</dbReference>
<keyword evidence="3" id="KW-0804">Transcription</keyword>
<evidence type="ECO:0000256" key="2">
    <source>
        <dbReference type="ARBA" id="ARBA00023125"/>
    </source>
</evidence>
<feature type="transmembrane region" description="Helical" evidence="4">
    <location>
        <begin position="36"/>
        <end position="52"/>
    </location>
</feature>
<dbReference type="Gene3D" id="1.10.10.60">
    <property type="entry name" value="Homeodomain-like"/>
    <property type="match status" value="1"/>
</dbReference>
<feature type="transmembrane region" description="Helical" evidence="4">
    <location>
        <begin position="211"/>
        <end position="234"/>
    </location>
</feature>
<reference evidence="6 7" key="1">
    <citation type="submission" date="2014-04" db="EMBL/GenBank/DDBJ databases">
        <title>Whole genome of Muricauda olearia.</title>
        <authorList>
            <person name="Zhang X.-H."/>
            <person name="Tang K."/>
        </authorList>
    </citation>
    <scope>NUCLEOTIDE SEQUENCE [LARGE SCALE GENOMIC DNA]</scope>
    <source>
        <strain evidence="6 7">Th120</strain>
    </source>
</reference>
<proteinExistence type="predicted"/>
<evidence type="ECO:0000256" key="3">
    <source>
        <dbReference type="ARBA" id="ARBA00023163"/>
    </source>
</evidence>
<keyword evidence="4" id="KW-0812">Transmembrane</keyword>
<dbReference type="PROSITE" id="PS01124">
    <property type="entry name" value="HTH_ARAC_FAMILY_2"/>
    <property type="match status" value="1"/>
</dbReference>
<keyword evidence="4" id="KW-0472">Membrane</keyword>
<gene>
    <name evidence="6" type="ORF">DN53_10600</name>
</gene>
<feature type="transmembrane region" description="Helical" evidence="4">
    <location>
        <begin position="6"/>
        <end position="24"/>
    </location>
</feature>
<evidence type="ECO:0000256" key="4">
    <source>
        <dbReference type="SAM" id="Phobius"/>
    </source>
</evidence>
<feature type="transmembrane region" description="Helical" evidence="4">
    <location>
        <begin position="181"/>
        <end position="205"/>
    </location>
</feature>
<organism evidence="6 7">
    <name type="scientific">Flagellimonas olearia</name>
    <dbReference type="NCBI Taxonomy" id="552546"/>
    <lineage>
        <taxon>Bacteria</taxon>
        <taxon>Pseudomonadati</taxon>
        <taxon>Bacteroidota</taxon>
        <taxon>Flavobacteriia</taxon>
        <taxon>Flavobacteriales</taxon>
        <taxon>Flavobacteriaceae</taxon>
        <taxon>Flagellimonas</taxon>
    </lineage>
</organism>
<dbReference type="InterPro" id="IPR018060">
    <property type="entry name" value="HTH_AraC"/>
</dbReference>
<dbReference type="RefSeq" id="WP_129653849.1">
    <property type="nucleotide sequence ID" value="NZ_ML142908.1"/>
</dbReference>
<dbReference type="PANTHER" id="PTHR43280">
    <property type="entry name" value="ARAC-FAMILY TRANSCRIPTIONAL REGULATOR"/>
    <property type="match status" value="1"/>
</dbReference>
<sequence length="391" mass="45429">MKLLVDFILVSGIVLTLIILFLLFKKNQKEQLPNTILVVFFFLLLFVSLSYYGQLHRIKWLYVVSFLPEDTIVWFVGPLLMLYIKSLFLRPKGLVKRHILQFIPFLIYTLSISVPLWLSVIKGEYVFKNLGYMEDHIVLPVLMVGNIYLLGYMVFCLKLVNRYQSLIKHNYSTFTEHDFSWIKNLLIGSMAVISIDLFTGLYYFITEKELVILGSSDGHLTILAMVILVAYLGYHGVGQSRMLLPEFLLAQNEEPLEKMVKEEKKSNTHPLLSDEELKNLEGRFHTVLVEQKLYLDENLTLGKIASLMDTTDKKLSFFINHHLHTTFYDLINKERVAMVKTQLHEKALQQYTLLGIAHNSGFKSKTSFNRIFKKETGLSPSEYVKQFKLKH</sequence>
<dbReference type="PANTHER" id="PTHR43280:SF29">
    <property type="entry name" value="ARAC-FAMILY TRANSCRIPTIONAL REGULATOR"/>
    <property type="match status" value="1"/>
</dbReference>
<feature type="domain" description="HTH araC/xylS-type" evidence="5">
    <location>
        <begin position="285"/>
        <end position="386"/>
    </location>
</feature>
<dbReference type="InterPro" id="IPR018062">
    <property type="entry name" value="HTH_AraC-typ_CS"/>
</dbReference>
<name>A0A444VNH0_9FLAO</name>
<dbReference type="AlphaFoldDB" id="A0A444VNH0"/>
<keyword evidence="4" id="KW-1133">Transmembrane helix</keyword>
<accession>A0A444VNH0</accession>
<dbReference type="EMBL" id="JJMP01000003">
    <property type="protein sequence ID" value="RYC52323.1"/>
    <property type="molecule type" value="Genomic_DNA"/>
</dbReference>
<dbReference type="Pfam" id="PF12833">
    <property type="entry name" value="HTH_18"/>
    <property type="match status" value="1"/>
</dbReference>
<dbReference type="PROSITE" id="PS00041">
    <property type="entry name" value="HTH_ARAC_FAMILY_1"/>
    <property type="match status" value="1"/>
</dbReference>
<dbReference type="SMART" id="SM00342">
    <property type="entry name" value="HTH_ARAC"/>
    <property type="match status" value="1"/>
</dbReference>
<dbReference type="Proteomes" id="UP000290261">
    <property type="component" value="Unassembled WGS sequence"/>
</dbReference>
<keyword evidence="1" id="KW-0805">Transcription regulation</keyword>
<evidence type="ECO:0000313" key="7">
    <source>
        <dbReference type="Proteomes" id="UP000290261"/>
    </source>
</evidence>
<evidence type="ECO:0000256" key="1">
    <source>
        <dbReference type="ARBA" id="ARBA00023015"/>
    </source>
</evidence>
<evidence type="ECO:0000259" key="5">
    <source>
        <dbReference type="PROSITE" id="PS01124"/>
    </source>
</evidence>
<protein>
    <recommendedName>
        <fullName evidence="5">HTH araC/xylS-type domain-containing protein</fullName>
    </recommendedName>
</protein>
<keyword evidence="7" id="KW-1185">Reference proteome</keyword>
<feature type="transmembrane region" description="Helical" evidence="4">
    <location>
        <begin position="100"/>
        <end position="118"/>
    </location>
</feature>